<name>A0A9P4YY96_9HYPO</name>
<protein>
    <submittedName>
        <fullName evidence="3">Uncharacterized protein</fullName>
    </submittedName>
</protein>
<dbReference type="AlphaFoldDB" id="A0A9P4YY96"/>
<keyword evidence="4" id="KW-1185">Reference proteome</keyword>
<feature type="compositionally biased region" description="Low complexity" evidence="1">
    <location>
        <begin position="104"/>
        <end position="162"/>
    </location>
</feature>
<proteinExistence type="predicted"/>
<keyword evidence="2" id="KW-0732">Signal</keyword>
<feature type="chain" id="PRO_5040274010" evidence="2">
    <location>
        <begin position="19"/>
        <end position="191"/>
    </location>
</feature>
<evidence type="ECO:0000256" key="1">
    <source>
        <dbReference type="SAM" id="MobiDB-lite"/>
    </source>
</evidence>
<comment type="caution">
    <text evidence="3">The sequence shown here is derived from an EMBL/GenBank/DDBJ whole genome shotgun (WGS) entry which is preliminary data.</text>
</comment>
<dbReference type="GeneID" id="55971940"/>
<gene>
    <name evidence="3" type="ORF">GMORB2_5715</name>
</gene>
<evidence type="ECO:0000256" key="2">
    <source>
        <dbReference type="SAM" id="SignalP"/>
    </source>
</evidence>
<dbReference type="RefSeq" id="XP_035322651.1">
    <property type="nucleotide sequence ID" value="XM_035467685.1"/>
</dbReference>
<accession>A0A9P4YY96</accession>
<reference evidence="3" key="1">
    <citation type="submission" date="2020-03" db="EMBL/GenBank/DDBJ databases">
        <title>Site-based positive gene gene selection in Geosmithia morbida across the United States reveals a broad range of putative effectors and factors for local host and environmental adapation.</title>
        <authorList>
            <person name="Onufrak A."/>
            <person name="Murdoch R.W."/>
            <person name="Gazis R."/>
            <person name="Huff M."/>
            <person name="Staton M."/>
            <person name="Klingeman W."/>
            <person name="Hadziabdic D."/>
        </authorList>
    </citation>
    <scope>NUCLEOTIDE SEQUENCE</scope>
    <source>
        <strain evidence="3">1262</strain>
    </source>
</reference>
<dbReference type="EMBL" id="JAANYQ010000005">
    <property type="protein sequence ID" value="KAF4123999.1"/>
    <property type="molecule type" value="Genomic_DNA"/>
</dbReference>
<organism evidence="3 4">
    <name type="scientific">Geosmithia morbida</name>
    <dbReference type="NCBI Taxonomy" id="1094350"/>
    <lineage>
        <taxon>Eukaryota</taxon>
        <taxon>Fungi</taxon>
        <taxon>Dikarya</taxon>
        <taxon>Ascomycota</taxon>
        <taxon>Pezizomycotina</taxon>
        <taxon>Sordariomycetes</taxon>
        <taxon>Hypocreomycetidae</taxon>
        <taxon>Hypocreales</taxon>
        <taxon>Bionectriaceae</taxon>
        <taxon>Geosmithia</taxon>
    </lineage>
</organism>
<sequence>MRFTSILFAGALAVVAAAQSSDKATSTTSADPVQSSIQACIESCDATDVACLARCNPVPNPNASQVNATNLCIGDCDQGNGSAAETKLYNQCVAECIKDNYYDSKSGTPEPTGSSGGSSSDSATSAVTTASSEATGSSTAKSSSDSPSSTGSSSDSEATGSDSGDDGDSAAPGLYISSGAVLGAVAAALFL</sequence>
<evidence type="ECO:0000313" key="4">
    <source>
        <dbReference type="Proteomes" id="UP000749293"/>
    </source>
</evidence>
<dbReference type="OrthoDB" id="5597238at2759"/>
<feature type="region of interest" description="Disordered" evidence="1">
    <location>
        <begin position="104"/>
        <end position="173"/>
    </location>
</feature>
<dbReference type="Proteomes" id="UP000749293">
    <property type="component" value="Unassembled WGS sequence"/>
</dbReference>
<evidence type="ECO:0000313" key="3">
    <source>
        <dbReference type="EMBL" id="KAF4123999.1"/>
    </source>
</evidence>
<feature type="signal peptide" evidence="2">
    <location>
        <begin position="1"/>
        <end position="18"/>
    </location>
</feature>